<proteinExistence type="predicted"/>
<feature type="region of interest" description="Disordered" evidence="1">
    <location>
        <begin position="1"/>
        <end position="32"/>
    </location>
</feature>
<reference evidence="2" key="1">
    <citation type="submission" date="2018-06" db="EMBL/GenBank/DDBJ databases">
        <authorList>
            <person name="Zhirakovskaya E."/>
        </authorList>
    </citation>
    <scope>NUCLEOTIDE SEQUENCE</scope>
</reference>
<feature type="non-terminal residue" evidence="2">
    <location>
        <position position="68"/>
    </location>
</feature>
<dbReference type="EMBL" id="UOEG01000159">
    <property type="protein sequence ID" value="VAV97154.1"/>
    <property type="molecule type" value="Genomic_DNA"/>
</dbReference>
<sequence>MTRITHTEGESNTSHARAEWRESSIGPRSKPLLQRDSDAFLHQSLSTPCAATIAKAKGIWIEDLDGRK</sequence>
<evidence type="ECO:0000256" key="1">
    <source>
        <dbReference type="SAM" id="MobiDB-lite"/>
    </source>
</evidence>
<accession>A0A3B0RTR5</accession>
<name>A0A3B0RTR5_9ZZZZ</name>
<gene>
    <name evidence="2" type="ORF">MNBD_ALPHA07-666</name>
</gene>
<evidence type="ECO:0000313" key="2">
    <source>
        <dbReference type="EMBL" id="VAV97154.1"/>
    </source>
</evidence>
<protein>
    <submittedName>
        <fullName evidence="2">Uncharacterized protein</fullName>
    </submittedName>
</protein>
<organism evidence="2">
    <name type="scientific">hydrothermal vent metagenome</name>
    <dbReference type="NCBI Taxonomy" id="652676"/>
    <lineage>
        <taxon>unclassified sequences</taxon>
        <taxon>metagenomes</taxon>
        <taxon>ecological metagenomes</taxon>
    </lineage>
</organism>
<dbReference type="AlphaFoldDB" id="A0A3B0RTR5"/>